<feature type="transmembrane region" description="Helical" evidence="7">
    <location>
        <begin position="195"/>
        <end position="213"/>
    </location>
</feature>
<evidence type="ECO:0000256" key="6">
    <source>
        <dbReference type="ARBA" id="ARBA00023136"/>
    </source>
</evidence>
<evidence type="ECO:0000313" key="11">
    <source>
        <dbReference type="Proteomes" id="UP001223978"/>
    </source>
</evidence>
<gene>
    <name evidence="10" type="ORF">QIS96_00070</name>
</gene>
<dbReference type="Pfam" id="PF12911">
    <property type="entry name" value="OppC_N"/>
    <property type="match status" value="1"/>
</dbReference>
<keyword evidence="3" id="KW-1003">Cell membrane</keyword>
<comment type="caution">
    <text evidence="10">The sequence shown here is derived from an EMBL/GenBank/DDBJ whole genome shotgun (WGS) entry which is preliminary data.</text>
</comment>
<evidence type="ECO:0000256" key="3">
    <source>
        <dbReference type="ARBA" id="ARBA00022475"/>
    </source>
</evidence>
<dbReference type="PANTHER" id="PTHR43386:SF1">
    <property type="entry name" value="D,D-DIPEPTIDE TRANSPORT SYSTEM PERMEASE PROTEIN DDPC-RELATED"/>
    <property type="match status" value="1"/>
</dbReference>
<dbReference type="InterPro" id="IPR025966">
    <property type="entry name" value="OppC_N"/>
</dbReference>
<dbReference type="SUPFAM" id="SSF161098">
    <property type="entry name" value="MetI-like"/>
    <property type="match status" value="1"/>
</dbReference>
<comment type="similarity">
    <text evidence="7">Belongs to the binding-protein-dependent transport system permease family.</text>
</comment>
<evidence type="ECO:0000256" key="2">
    <source>
        <dbReference type="ARBA" id="ARBA00022448"/>
    </source>
</evidence>
<feature type="domain" description="ABC transmembrane type-1" evidence="9">
    <location>
        <begin position="153"/>
        <end position="357"/>
    </location>
</feature>
<evidence type="ECO:0000256" key="4">
    <source>
        <dbReference type="ARBA" id="ARBA00022692"/>
    </source>
</evidence>
<dbReference type="PROSITE" id="PS50928">
    <property type="entry name" value="ABC_TM1"/>
    <property type="match status" value="1"/>
</dbReference>
<dbReference type="CDD" id="cd06261">
    <property type="entry name" value="TM_PBP2"/>
    <property type="match status" value="1"/>
</dbReference>
<feature type="transmembrane region" description="Helical" evidence="7">
    <location>
        <begin position="225"/>
        <end position="244"/>
    </location>
</feature>
<evidence type="ECO:0000313" key="10">
    <source>
        <dbReference type="EMBL" id="MDI3402234.1"/>
    </source>
</evidence>
<dbReference type="InterPro" id="IPR000515">
    <property type="entry name" value="MetI-like"/>
</dbReference>
<feature type="region of interest" description="Disordered" evidence="8">
    <location>
        <begin position="1"/>
        <end position="48"/>
    </location>
</feature>
<dbReference type="InterPro" id="IPR035906">
    <property type="entry name" value="MetI-like_sf"/>
</dbReference>
<evidence type="ECO:0000259" key="9">
    <source>
        <dbReference type="PROSITE" id="PS50928"/>
    </source>
</evidence>
<organism evidence="10 11">
    <name type="scientific">Streptomyces cavernicola</name>
    <dbReference type="NCBI Taxonomy" id="3043613"/>
    <lineage>
        <taxon>Bacteria</taxon>
        <taxon>Bacillati</taxon>
        <taxon>Actinomycetota</taxon>
        <taxon>Actinomycetes</taxon>
        <taxon>Kitasatosporales</taxon>
        <taxon>Streptomycetaceae</taxon>
        <taxon>Streptomyces</taxon>
    </lineage>
</organism>
<evidence type="ECO:0000256" key="8">
    <source>
        <dbReference type="SAM" id="MobiDB-lite"/>
    </source>
</evidence>
<keyword evidence="2 7" id="KW-0813">Transport</keyword>
<name>A0ABT6S2W2_9ACTN</name>
<dbReference type="InterPro" id="IPR050366">
    <property type="entry name" value="BP-dependent_transpt_permease"/>
</dbReference>
<protein>
    <submittedName>
        <fullName evidence="10">ABC transporter permease</fullName>
    </submittedName>
</protein>
<evidence type="ECO:0000256" key="5">
    <source>
        <dbReference type="ARBA" id="ARBA00022989"/>
    </source>
</evidence>
<evidence type="ECO:0000256" key="1">
    <source>
        <dbReference type="ARBA" id="ARBA00004651"/>
    </source>
</evidence>
<evidence type="ECO:0000256" key="7">
    <source>
        <dbReference type="RuleBase" id="RU363032"/>
    </source>
</evidence>
<dbReference type="PANTHER" id="PTHR43386">
    <property type="entry name" value="OLIGOPEPTIDE TRANSPORT SYSTEM PERMEASE PROTEIN APPC"/>
    <property type="match status" value="1"/>
</dbReference>
<dbReference type="EMBL" id="JASCIQ010000001">
    <property type="protein sequence ID" value="MDI3402234.1"/>
    <property type="molecule type" value="Genomic_DNA"/>
</dbReference>
<proteinExistence type="inferred from homology"/>
<keyword evidence="5 7" id="KW-1133">Transmembrane helix</keyword>
<dbReference type="Gene3D" id="1.10.3720.10">
    <property type="entry name" value="MetI-like"/>
    <property type="match status" value="1"/>
</dbReference>
<sequence length="370" mass="39472">MTDPHESPSQTPRVSPSEPADAQVATLSPPPAGAPSTGTEKARAEKAAPVKAAEIDTGRSLLGTAWLRIRRSRIAVAALVVVCLIVLFAVLAPVLTAIEGQDPFTSRTGGDYLDEFYTPGLPLEYYRFPSTEHWLGIEPGLGRDIFARMAYGARISLTIALLSTLVSVVLGTVLGAAAGYFGGKVDMVISRIMDLFLAFPHLLLVLSLTPIMQSRLGGTALDNGSLLPIASLVIILGFFGWAYLARVVRGQVLSLREQEFVEAARAYGASRRSIILRQIIPNVMGVVLVYATMMIPTNITAEAALSFLGVGVKDPTPSWGQMLNAAQAGNWYLSDPWFLAVPAGALVITVLAFNLLGDAVRDALDPKSSR</sequence>
<dbReference type="Proteomes" id="UP001223978">
    <property type="component" value="Unassembled WGS sequence"/>
</dbReference>
<feature type="transmembrane region" description="Helical" evidence="7">
    <location>
        <begin position="337"/>
        <end position="357"/>
    </location>
</feature>
<feature type="transmembrane region" description="Helical" evidence="7">
    <location>
        <begin position="74"/>
        <end position="98"/>
    </location>
</feature>
<keyword evidence="6 7" id="KW-0472">Membrane</keyword>
<keyword evidence="11" id="KW-1185">Reference proteome</keyword>
<feature type="transmembrane region" description="Helical" evidence="7">
    <location>
        <begin position="159"/>
        <end position="183"/>
    </location>
</feature>
<feature type="transmembrane region" description="Helical" evidence="7">
    <location>
        <begin position="279"/>
        <end position="299"/>
    </location>
</feature>
<comment type="subcellular location">
    <subcellularLocation>
        <location evidence="1 7">Cell membrane</location>
        <topology evidence="1 7">Multi-pass membrane protein</topology>
    </subcellularLocation>
</comment>
<keyword evidence="4 7" id="KW-0812">Transmembrane</keyword>
<accession>A0ABT6S2W2</accession>
<reference evidence="10 11" key="1">
    <citation type="submission" date="2023-05" db="EMBL/GenBank/DDBJ databases">
        <title>Draft genome sequence of Streptomyces sp. B-S-A6 isolated from a cave soil in Thailand.</title>
        <authorList>
            <person name="Chamroensaksri N."/>
            <person name="Muangham S."/>
        </authorList>
    </citation>
    <scope>NUCLEOTIDE SEQUENCE [LARGE SCALE GENOMIC DNA]</scope>
    <source>
        <strain evidence="10 11">B-S-A6</strain>
    </source>
</reference>
<dbReference type="Pfam" id="PF00528">
    <property type="entry name" value="BPD_transp_1"/>
    <property type="match status" value="1"/>
</dbReference>